<feature type="chain" id="PRO_5045648337" evidence="6">
    <location>
        <begin position="31"/>
        <end position="313"/>
    </location>
</feature>
<evidence type="ECO:0000256" key="5">
    <source>
        <dbReference type="RuleBase" id="RU003512"/>
    </source>
</evidence>
<dbReference type="EMBL" id="JAUZMY010000024">
    <property type="protein sequence ID" value="MEE2039896.1"/>
    <property type="molecule type" value="Genomic_DNA"/>
</dbReference>
<dbReference type="InterPro" id="IPR006129">
    <property type="entry name" value="AdhesinB"/>
</dbReference>
<comment type="subcellular location">
    <subcellularLocation>
        <location evidence="1">Cell envelope</location>
    </subcellularLocation>
</comment>
<keyword evidence="8" id="KW-1185">Reference proteome</keyword>
<reference evidence="7 8" key="1">
    <citation type="submission" date="2023-08" db="EMBL/GenBank/DDBJ databases">
        <authorList>
            <person name="Girao M."/>
            <person name="Carvalho M.F."/>
        </authorList>
    </citation>
    <scope>NUCLEOTIDE SEQUENCE [LARGE SCALE GENOMIC DNA]</scope>
    <source>
        <strain evidence="7 8">CT-R113</strain>
    </source>
</reference>
<dbReference type="InterPro" id="IPR050492">
    <property type="entry name" value="Bact_metal-bind_prot9"/>
</dbReference>
<dbReference type="RefSeq" id="WP_330093662.1">
    <property type="nucleotide sequence ID" value="NZ_JAUZMY010000024.1"/>
</dbReference>
<dbReference type="Proteomes" id="UP001356095">
    <property type="component" value="Unassembled WGS sequence"/>
</dbReference>
<dbReference type="PANTHER" id="PTHR42953">
    <property type="entry name" value="HIGH-AFFINITY ZINC UPTAKE SYSTEM PROTEIN ZNUA-RELATED"/>
    <property type="match status" value="1"/>
</dbReference>
<proteinExistence type="inferred from homology"/>
<dbReference type="Gene3D" id="3.40.50.1980">
    <property type="entry name" value="Nitrogenase molybdenum iron protein domain"/>
    <property type="match status" value="2"/>
</dbReference>
<evidence type="ECO:0000256" key="4">
    <source>
        <dbReference type="ARBA" id="ARBA00022729"/>
    </source>
</evidence>
<keyword evidence="4 6" id="KW-0732">Signal</keyword>
<sequence length="313" mass="32384">MRTPRPLTPRRTGAALALALAGPLTLVACAPGGDPDGGVVVTTNILGDITRAVVGDEAEVTVLMKPDADPHSFGVSAQEAATVEDASLVVHNGLGLEEGVLRNVESAEEAGVPALAVGEHVDPLPYTSDESEGEPDPHFWTDPRRVATAVDLIAENVVEEVDGVDAEAVRANADAYGAELATLHEWMTDEFDTIPSGNRKLVTNHHVFGYLADGYGFEVVGAVIPSGTTLASPSASDLSSLAETVEAAGVRAVFADSSQPDRLATVMAEEAGVEIDVIPLFSESLTAEDGGAATYLDMMRANTTAIVTGLTSP</sequence>
<keyword evidence="2 5" id="KW-0813">Transport</keyword>
<evidence type="ECO:0000256" key="2">
    <source>
        <dbReference type="ARBA" id="ARBA00022448"/>
    </source>
</evidence>
<dbReference type="PRINTS" id="PR00691">
    <property type="entry name" value="ADHESINB"/>
</dbReference>
<organism evidence="7 8">
    <name type="scientific">Nocardiopsis codii</name>
    <dbReference type="NCBI Taxonomy" id="3065942"/>
    <lineage>
        <taxon>Bacteria</taxon>
        <taxon>Bacillati</taxon>
        <taxon>Actinomycetota</taxon>
        <taxon>Actinomycetes</taxon>
        <taxon>Streptosporangiales</taxon>
        <taxon>Nocardiopsidaceae</taxon>
        <taxon>Nocardiopsis</taxon>
    </lineage>
</organism>
<dbReference type="SUPFAM" id="SSF53807">
    <property type="entry name" value="Helical backbone' metal receptor"/>
    <property type="match status" value="1"/>
</dbReference>
<protein>
    <submittedName>
        <fullName evidence="7">Zinc ABC transporter substrate-binding protein AztC</fullName>
    </submittedName>
</protein>
<dbReference type="PANTHER" id="PTHR42953:SF1">
    <property type="entry name" value="METAL-BINDING PROTEIN HI_0362-RELATED"/>
    <property type="match status" value="1"/>
</dbReference>
<name>A0ABU7KCD1_9ACTN</name>
<evidence type="ECO:0000256" key="6">
    <source>
        <dbReference type="SAM" id="SignalP"/>
    </source>
</evidence>
<dbReference type="InterPro" id="IPR006127">
    <property type="entry name" value="ZnuA-like"/>
</dbReference>
<dbReference type="InterPro" id="IPR006128">
    <property type="entry name" value="Lipoprotein_PsaA-like"/>
</dbReference>
<evidence type="ECO:0000313" key="8">
    <source>
        <dbReference type="Proteomes" id="UP001356095"/>
    </source>
</evidence>
<feature type="signal peptide" evidence="6">
    <location>
        <begin position="1"/>
        <end position="30"/>
    </location>
</feature>
<evidence type="ECO:0000256" key="3">
    <source>
        <dbReference type="ARBA" id="ARBA00022723"/>
    </source>
</evidence>
<evidence type="ECO:0000313" key="7">
    <source>
        <dbReference type="EMBL" id="MEE2039896.1"/>
    </source>
</evidence>
<dbReference type="NCBIfam" id="NF040870">
    <property type="entry name" value="AztC"/>
    <property type="match status" value="1"/>
</dbReference>
<comment type="caution">
    <text evidence="7">The sequence shown here is derived from an EMBL/GenBank/DDBJ whole genome shotgun (WGS) entry which is preliminary data.</text>
</comment>
<gene>
    <name evidence="7" type="primary">aztC</name>
    <name evidence="7" type="ORF">Q8791_22025</name>
</gene>
<dbReference type="Pfam" id="PF01297">
    <property type="entry name" value="ZnuA"/>
    <property type="match status" value="1"/>
</dbReference>
<dbReference type="PROSITE" id="PS51257">
    <property type="entry name" value="PROKAR_LIPOPROTEIN"/>
    <property type="match status" value="1"/>
</dbReference>
<comment type="similarity">
    <text evidence="5">Belongs to the bacterial solute-binding protein 9 family.</text>
</comment>
<dbReference type="InterPro" id="IPR047701">
    <property type="entry name" value="AztC-like"/>
</dbReference>
<keyword evidence="3" id="KW-0479">Metal-binding</keyword>
<dbReference type="PRINTS" id="PR00690">
    <property type="entry name" value="ADHESNFAMILY"/>
</dbReference>
<accession>A0ABU7KCD1</accession>
<evidence type="ECO:0000256" key="1">
    <source>
        <dbReference type="ARBA" id="ARBA00004196"/>
    </source>
</evidence>